<feature type="chain" id="PRO_5013117685" evidence="1">
    <location>
        <begin position="23"/>
        <end position="210"/>
    </location>
</feature>
<feature type="signal peptide" evidence="1">
    <location>
        <begin position="1"/>
        <end position="22"/>
    </location>
</feature>
<gene>
    <name evidence="2" type="ORF">BZK31_12595</name>
</gene>
<accession>A0A1X0N6N4</accession>
<evidence type="ECO:0000313" key="3">
    <source>
        <dbReference type="Proteomes" id="UP000192815"/>
    </source>
</evidence>
<evidence type="ECO:0000313" key="2">
    <source>
        <dbReference type="EMBL" id="ORC59004.1"/>
    </source>
</evidence>
<dbReference type="EMBL" id="MUIO01000042">
    <property type="protein sequence ID" value="ORC59004.1"/>
    <property type="molecule type" value="Genomic_DNA"/>
</dbReference>
<dbReference type="OrthoDB" id="5951339at2"/>
<comment type="caution">
    <text evidence="2">The sequence shown here is derived from an EMBL/GenBank/DDBJ whole genome shotgun (WGS) entry which is preliminary data.</text>
</comment>
<proteinExistence type="predicted"/>
<evidence type="ECO:0000256" key="1">
    <source>
        <dbReference type="SAM" id="SignalP"/>
    </source>
</evidence>
<dbReference type="Proteomes" id="UP000192815">
    <property type="component" value="Unassembled WGS sequence"/>
</dbReference>
<organism evidence="2 3">
    <name type="scientific">Pseudomonas floridensis</name>
    <dbReference type="NCBI Taxonomy" id="1958950"/>
    <lineage>
        <taxon>Bacteria</taxon>
        <taxon>Pseudomonadati</taxon>
        <taxon>Pseudomonadota</taxon>
        <taxon>Gammaproteobacteria</taxon>
        <taxon>Pseudomonadales</taxon>
        <taxon>Pseudomonadaceae</taxon>
        <taxon>Pseudomonas</taxon>
    </lineage>
</organism>
<dbReference type="SUPFAM" id="SSF55486">
    <property type="entry name" value="Metalloproteases ('zincins'), catalytic domain"/>
    <property type="match status" value="1"/>
</dbReference>
<protein>
    <submittedName>
        <fullName evidence="2">Uncharacterized protein</fullName>
    </submittedName>
</protein>
<dbReference type="AlphaFoldDB" id="A0A1X0N6N4"/>
<keyword evidence="1" id="KW-0732">Signal</keyword>
<name>A0A1X0N6N4_9PSED</name>
<sequence length="210" mass="23598">MLKIFTGALLIAALLSGQVAQAEDSPSRRPLFLFLLLHNDIEETSTARIAEDYLIWLVKDLESFTGRRVQLQFISDVPGVTDFAYKSTDSDAIYNAWRQRADQYINARNLPRNGTTKYLLLTQEAMDSNTLGLSAPGSHTGMASLGYVSTAAHELGHMLGGTHESAEILYRGAWWCETNLVAVHQSYRQYCKVYSDENKRRIAEDLSQYP</sequence>
<keyword evidence="3" id="KW-1185">Reference proteome</keyword>
<reference evidence="3" key="1">
    <citation type="submission" date="2017-02" db="EMBL/GenBank/DDBJ databases">
        <title>Pseudomonas floridae sp. nov., a novel pathogenic bacterial species isolated from tomato.</title>
        <authorList>
            <person name="Timilsina S."/>
            <person name="Vallad G.E."/>
            <person name="Jones J.B."/>
        </authorList>
    </citation>
    <scope>NUCLEOTIDE SEQUENCE [LARGE SCALE GENOMIC DNA]</scope>
    <source>
        <strain evidence="3">GEV388</strain>
    </source>
</reference>
<dbReference type="RefSeq" id="WP_083183159.1">
    <property type="nucleotide sequence ID" value="NZ_CBCRZR010000034.1"/>
</dbReference>